<dbReference type="EMBL" id="FUWS01000008">
    <property type="protein sequence ID" value="SKA21817.1"/>
    <property type="molecule type" value="Genomic_DNA"/>
</dbReference>
<protein>
    <submittedName>
        <fullName evidence="5">8-oxo-dGTP diphosphatase</fullName>
    </submittedName>
</protein>
<dbReference type="Pfam" id="PF00293">
    <property type="entry name" value="NUDIX"/>
    <property type="match status" value="1"/>
</dbReference>
<dbReference type="PRINTS" id="PR00502">
    <property type="entry name" value="NUDIXFAMILY"/>
</dbReference>
<dbReference type="InterPro" id="IPR020084">
    <property type="entry name" value="NUDIX_hydrolase_CS"/>
</dbReference>
<dbReference type="AlphaFoldDB" id="A0A1T4S0X7"/>
<evidence type="ECO:0000313" key="6">
    <source>
        <dbReference type="Proteomes" id="UP000190637"/>
    </source>
</evidence>
<dbReference type="InterPro" id="IPR015797">
    <property type="entry name" value="NUDIX_hydrolase-like_dom_sf"/>
</dbReference>
<dbReference type="Gene3D" id="3.90.79.10">
    <property type="entry name" value="Nucleoside Triphosphate Pyrophosphohydrolase"/>
    <property type="match status" value="1"/>
</dbReference>
<dbReference type="SUPFAM" id="SSF55811">
    <property type="entry name" value="Nudix"/>
    <property type="match status" value="1"/>
</dbReference>
<dbReference type="Proteomes" id="UP000190637">
    <property type="component" value="Unassembled WGS sequence"/>
</dbReference>
<dbReference type="InterPro" id="IPR020476">
    <property type="entry name" value="Nudix_hydrolase"/>
</dbReference>
<evidence type="ECO:0000259" key="4">
    <source>
        <dbReference type="PROSITE" id="PS51462"/>
    </source>
</evidence>
<keyword evidence="2 3" id="KW-0378">Hydrolase</keyword>
<organism evidence="5 6">
    <name type="scientific">Marinactinospora thermotolerans DSM 45154</name>
    <dbReference type="NCBI Taxonomy" id="1122192"/>
    <lineage>
        <taxon>Bacteria</taxon>
        <taxon>Bacillati</taxon>
        <taxon>Actinomycetota</taxon>
        <taxon>Actinomycetes</taxon>
        <taxon>Streptosporangiales</taxon>
        <taxon>Nocardiopsidaceae</taxon>
        <taxon>Marinactinospora</taxon>
    </lineage>
</organism>
<comment type="similarity">
    <text evidence="1 3">Belongs to the Nudix hydrolase family.</text>
</comment>
<dbReference type="PANTHER" id="PTHR43736:SF1">
    <property type="entry name" value="DIHYDRONEOPTERIN TRIPHOSPHATE DIPHOSPHATASE"/>
    <property type="match status" value="1"/>
</dbReference>
<proteinExistence type="inferred from homology"/>
<name>A0A1T4S0X7_9ACTN</name>
<dbReference type="GO" id="GO:0016787">
    <property type="term" value="F:hydrolase activity"/>
    <property type="evidence" value="ECO:0007669"/>
    <property type="project" value="UniProtKB-KW"/>
</dbReference>
<evidence type="ECO:0000313" key="5">
    <source>
        <dbReference type="EMBL" id="SKA21817.1"/>
    </source>
</evidence>
<sequence length="157" mass="17115">MTRMEPLNGAVVRLGGLPASHDSVVVLLFDDGRPVLVRNRFRAWEFPGGHVEPGEGVEETARREAREEAGAELGPVRIAGYYVLANGHTTVVTHAEVVRLRPLTGRFETTEVRSFDVLPPDLSWDDGLYAHLLTVLGLPGAPEGDEADGREKGRARP</sequence>
<dbReference type="PROSITE" id="PS51462">
    <property type="entry name" value="NUDIX"/>
    <property type="match status" value="1"/>
</dbReference>
<gene>
    <name evidence="5" type="ORF">SAMN02745673_03065</name>
</gene>
<feature type="domain" description="Nudix hydrolase" evidence="4">
    <location>
        <begin position="19"/>
        <end position="142"/>
    </location>
</feature>
<evidence type="ECO:0000256" key="1">
    <source>
        <dbReference type="ARBA" id="ARBA00005582"/>
    </source>
</evidence>
<accession>A0A1T4S0X7</accession>
<dbReference type="PANTHER" id="PTHR43736">
    <property type="entry name" value="ADP-RIBOSE PYROPHOSPHATASE"/>
    <property type="match status" value="1"/>
</dbReference>
<reference evidence="5 6" key="1">
    <citation type="submission" date="2017-02" db="EMBL/GenBank/DDBJ databases">
        <authorList>
            <person name="Peterson S.W."/>
        </authorList>
    </citation>
    <scope>NUCLEOTIDE SEQUENCE [LARGE SCALE GENOMIC DNA]</scope>
    <source>
        <strain evidence="5 6">DSM 45154</strain>
    </source>
</reference>
<keyword evidence="6" id="KW-1185">Reference proteome</keyword>
<dbReference type="STRING" id="1122192.SAMN02745673_03065"/>
<dbReference type="PROSITE" id="PS00893">
    <property type="entry name" value="NUDIX_BOX"/>
    <property type="match status" value="1"/>
</dbReference>
<dbReference type="InterPro" id="IPR000086">
    <property type="entry name" value="NUDIX_hydrolase_dom"/>
</dbReference>
<evidence type="ECO:0000256" key="3">
    <source>
        <dbReference type="RuleBase" id="RU003476"/>
    </source>
</evidence>
<evidence type="ECO:0000256" key="2">
    <source>
        <dbReference type="ARBA" id="ARBA00022801"/>
    </source>
</evidence>
<dbReference type="RefSeq" id="WP_078762368.1">
    <property type="nucleotide sequence ID" value="NZ_FUWS01000008.1"/>
</dbReference>